<name>A0A1G7E5X4_9BRAD</name>
<protein>
    <submittedName>
        <fullName evidence="1">Uncharacterized protein</fullName>
    </submittedName>
</protein>
<dbReference type="Proteomes" id="UP000199245">
    <property type="component" value="Unassembled WGS sequence"/>
</dbReference>
<proteinExistence type="predicted"/>
<dbReference type="AlphaFoldDB" id="A0A1G7E5X4"/>
<evidence type="ECO:0000313" key="1">
    <source>
        <dbReference type="EMBL" id="SDE59019.1"/>
    </source>
</evidence>
<accession>A0A1G7E5X4</accession>
<feature type="non-terminal residue" evidence="1">
    <location>
        <position position="37"/>
    </location>
</feature>
<sequence length="37" mass="3967">MQRQVTGELGAVVEGNALAQLLWKGREEAHEMAGDTA</sequence>
<reference evidence="1 2" key="1">
    <citation type="submission" date="2016-10" db="EMBL/GenBank/DDBJ databases">
        <authorList>
            <person name="de Groot N.N."/>
        </authorList>
    </citation>
    <scope>NUCLEOTIDE SEQUENCE [LARGE SCALE GENOMIC DNA]</scope>
    <source>
        <strain evidence="1 2">R5</strain>
    </source>
</reference>
<evidence type="ECO:0000313" key="2">
    <source>
        <dbReference type="Proteomes" id="UP000199245"/>
    </source>
</evidence>
<dbReference type="EMBL" id="FMZW01000029">
    <property type="protein sequence ID" value="SDE59019.1"/>
    <property type="molecule type" value="Genomic_DNA"/>
</dbReference>
<gene>
    <name evidence="1" type="ORF">SAMN05216337_1029111</name>
</gene>
<organism evidence="1 2">
    <name type="scientific">Bradyrhizobium brasilense</name>
    <dbReference type="NCBI Taxonomy" id="1419277"/>
    <lineage>
        <taxon>Bacteria</taxon>
        <taxon>Pseudomonadati</taxon>
        <taxon>Pseudomonadota</taxon>
        <taxon>Alphaproteobacteria</taxon>
        <taxon>Hyphomicrobiales</taxon>
        <taxon>Nitrobacteraceae</taxon>
        <taxon>Bradyrhizobium</taxon>
    </lineage>
</organism>